<dbReference type="EMBL" id="KZ806006">
    <property type="protein sequence ID" value="PVH90984.1"/>
    <property type="molecule type" value="Genomic_DNA"/>
</dbReference>
<sequence length="206" mass="23533">THIFCSACMDRHARFDVLELDCKRQDDAVHHAYCRSCLIDLFKSSLTDTTLFPPRCCGVRIPLSSCVHLFPAELMNQYEEKETELATPNPIYCSNRFCAQFIRPENVIADIATCPTCDAKTCSVCKNPNHKGLCPEDPAVQILMDVAGKKKWQRCYKCRTMVELFVGCNHMRCRCGGEFCYVCAKPWKTCSCSRWDENRLLLNGRP</sequence>
<evidence type="ECO:0000313" key="10">
    <source>
        <dbReference type="EMBL" id="PVH90984.1"/>
    </source>
</evidence>
<name>A0A2V1D155_9PLEO</name>
<dbReference type="GO" id="GO:0016567">
    <property type="term" value="P:protein ubiquitination"/>
    <property type="evidence" value="ECO:0007669"/>
    <property type="project" value="InterPro"/>
</dbReference>
<dbReference type="STRING" id="97972.A0A2V1D155"/>
<dbReference type="AlphaFoldDB" id="A0A2V1D155"/>
<evidence type="ECO:0000259" key="9">
    <source>
        <dbReference type="PROSITE" id="PS51873"/>
    </source>
</evidence>
<evidence type="ECO:0000256" key="6">
    <source>
        <dbReference type="ARBA" id="ARBA00022771"/>
    </source>
</evidence>
<keyword evidence="7" id="KW-0833">Ubl conjugation pathway</keyword>
<dbReference type="InterPro" id="IPR031127">
    <property type="entry name" value="E3_UB_ligase_RBR"/>
</dbReference>
<dbReference type="EC" id="2.3.2.31" evidence="2"/>
<feature type="non-terminal residue" evidence="10">
    <location>
        <position position="1"/>
    </location>
</feature>
<evidence type="ECO:0000256" key="1">
    <source>
        <dbReference type="ARBA" id="ARBA00001798"/>
    </source>
</evidence>
<keyword evidence="4" id="KW-0479">Metal-binding</keyword>
<dbReference type="OrthoDB" id="9977870at2759"/>
<gene>
    <name evidence="10" type="ORF">DM02DRAFT_467575</name>
</gene>
<evidence type="ECO:0000256" key="5">
    <source>
        <dbReference type="ARBA" id="ARBA00022737"/>
    </source>
</evidence>
<accession>A0A2V1D155</accession>
<evidence type="ECO:0000256" key="3">
    <source>
        <dbReference type="ARBA" id="ARBA00022679"/>
    </source>
</evidence>
<proteinExistence type="predicted"/>
<dbReference type="InterPro" id="IPR044066">
    <property type="entry name" value="TRIAD_supradom"/>
</dbReference>
<dbReference type="Pfam" id="PF01485">
    <property type="entry name" value="IBR"/>
    <property type="match status" value="1"/>
</dbReference>
<keyword evidence="11" id="KW-1185">Reference proteome</keyword>
<evidence type="ECO:0000313" key="11">
    <source>
        <dbReference type="Proteomes" id="UP000244855"/>
    </source>
</evidence>
<dbReference type="Proteomes" id="UP000244855">
    <property type="component" value="Unassembled WGS sequence"/>
</dbReference>
<evidence type="ECO:0000256" key="7">
    <source>
        <dbReference type="ARBA" id="ARBA00022786"/>
    </source>
</evidence>
<keyword evidence="6" id="KW-0863">Zinc-finger</keyword>
<evidence type="ECO:0000256" key="8">
    <source>
        <dbReference type="ARBA" id="ARBA00022833"/>
    </source>
</evidence>
<feature type="non-terminal residue" evidence="10">
    <location>
        <position position="206"/>
    </location>
</feature>
<dbReference type="GO" id="GO:0061630">
    <property type="term" value="F:ubiquitin protein ligase activity"/>
    <property type="evidence" value="ECO:0007669"/>
    <property type="project" value="UniProtKB-EC"/>
</dbReference>
<dbReference type="PANTHER" id="PTHR11685">
    <property type="entry name" value="RBR FAMILY RING FINGER AND IBR DOMAIN-CONTAINING"/>
    <property type="match status" value="1"/>
</dbReference>
<keyword evidence="3" id="KW-0808">Transferase</keyword>
<comment type="catalytic activity">
    <reaction evidence="1">
        <text>[E2 ubiquitin-conjugating enzyme]-S-ubiquitinyl-L-cysteine + [acceptor protein]-L-lysine = [E2 ubiquitin-conjugating enzyme]-L-cysteine + [acceptor protein]-N(6)-ubiquitinyl-L-lysine.</text>
        <dbReference type="EC" id="2.3.2.31"/>
    </reaction>
</comment>
<reference evidence="10 11" key="1">
    <citation type="journal article" date="2018" name="Sci. Rep.">
        <title>Comparative genomics provides insights into the lifestyle and reveals functional heterogeneity of dark septate endophytic fungi.</title>
        <authorList>
            <person name="Knapp D.G."/>
            <person name="Nemeth J.B."/>
            <person name="Barry K."/>
            <person name="Hainaut M."/>
            <person name="Henrissat B."/>
            <person name="Johnson J."/>
            <person name="Kuo A."/>
            <person name="Lim J.H.P."/>
            <person name="Lipzen A."/>
            <person name="Nolan M."/>
            <person name="Ohm R.A."/>
            <person name="Tamas L."/>
            <person name="Grigoriev I.V."/>
            <person name="Spatafora J.W."/>
            <person name="Nagy L.G."/>
            <person name="Kovacs G.M."/>
        </authorList>
    </citation>
    <scope>NUCLEOTIDE SEQUENCE [LARGE SCALE GENOMIC DNA]</scope>
    <source>
        <strain evidence="10 11">DSE2036</strain>
    </source>
</reference>
<keyword evidence="5" id="KW-0677">Repeat</keyword>
<dbReference type="PROSITE" id="PS51873">
    <property type="entry name" value="TRIAD"/>
    <property type="match status" value="1"/>
</dbReference>
<dbReference type="InterPro" id="IPR002867">
    <property type="entry name" value="IBR_dom"/>
</dbReference>
<dbReference type="SUPFAM" id="SSF57850">
    <property type="entry name" value="RING/U-box"/>
    <property type="match status" value="1"/>
</dbReference>
<feature type="domain" description="RING-type" evidence="9">
    <location>
        <begin position="1"/>
        <end position="196"/>
    </location>
</feature>
<evidence type="ECO:0000256" key="4">
    <source>
        <dbReference type="ARBA" id="ARBA00022723"/>
    </source>
</evidence>
<keyword evidence="8" id="KW-0862">Zinc</keyword>
<dbReference type="CDD" id="cd20335">
    <property type="entry name" value="BRcat_RBR"/>
    <property type="match status" value="1"/>
</dbReference>
<organism evidence="10 11">
    <name type="scientific">Periconia macrospinosa</name>
    <dbReference type="NCBI Taxonomy" id="97972"/>
    <lineage>
        <taxon>Eukaryota</taxon>
        <taxon>Fungi</taxon>
        <taxon>Dikarya</taxon>
        <taxon>Ascomycota</taxon>
        <taxon>Pezizomycotina</taxon>
        <taxon>Dothideomycetes</taxon>
        <taxon>Pleosporomycetidae</taxon>
        <taxon>Pleosporales</taxon>
        <taxon>Massarineae</taxon>
        <taxon>Periconiaceae</taxon>
        <taxon>Periconia</taxon>
    </lineage>
</organism>
<evidence type="ECO:0000256" key="2">
    <source>
        <dbReference type="ARBA" id="ARBA00012251"/>
    </source>
</evidence>
<dbReference type="CDD" id="cd22584">
    <property type="entry name" value="Rcat_RBR_unk"/>
    <property type="match status" value="1"/>
</dbReference>
<protein>
    <recommendedName>
        <fullName evidence="2">RBR-type E3 ubiquitin transferase</fullName>
        <ecNumber evidence="2">2.3.2.31</ecNumber>
    </recommendedName>
</protein>
<dbReference type="GO" id="GO:0008270">
    <property type="term" value="F:zinc ion binding"/>
    <property type="evidence" value="ECO:0007669"/>
    <property type="project" value="UniProtKB-KW"/>
</dbReference>
<dbReference type="Gene3D" id="1.20.120.1750">
    <property type="match status" value="1"/>
</dbReference>